<organism evidence="2 3">
    <name type="scientific">Necator americanus</name>
    <name type="common">Human hookworm</name>
    <dbReference type="NCBI Taxonomy" id="51031"/>
    <lineage>
        <taxon>Eukaryota</taxon>
        <taxon>Metazoa</taxon>
        <taxon>Ecdysozoa</taxon>
        <taxon>Nematoda</taxon>
        <taxon>Chromadorea</taxon>
        <taxon>Rhabditida</taxon>
        <taxon>Rhabditina</taxon>
        <taxon>Rhabditomorpha</taxon>
        <taxon>Strongyloidea</taxon>
        <taxon>Ancylostomatidae</taxon>
        <taxon>Bunostominae</taxon>
        <taxon>Necator</taxon>
    </lineage>
</organism>
<name>A0ABR1BVL8_NECAM</name>
<feature type="region of interest" description="Disordered" evidence="1">
    <location>
        <begin position="60"/>
        <end position="85"/>
    </location>
</feature>
<proteinExistence type="predicted"/>
<dbReference type="EMBL" id="JAVFWL010000001">
    <property type="protein sequence ID" value="KAK6730429.1"/>
    <property type="molecule type" value="Genomic_DNA"/>
</dbReference>
<evidence type="ECO:0000313" key="3">
    <source>
        <dbReference type="Proteomes" id="UP001303046"/>
    </source>
</evidence>
<evidence type="ECO:0000313" key="2">
    <source>
        <dbReference type="EMBL" id="KAK6730429.1"/>
    </source>
</evidence>
<evidence type="ECO:0000256" key="1">
    <source>
        <dbReference type="SAM" id="MobiDB-lite"/>
    </source>
</evidence>
<gene>
    <name evidence="2" type="primary">Necator_chrI.g3232</name>
    <name evidence="2" type="ORF">RB195_007103</name>
</gene>
<evidence type="ECO:0008006" key="4">
    <source>
        <dbReference type="Google" id="ProtNLM"/>
    </source>
</evidence>
<protein>
    <recommendedName>
        <fullName evidence="4">Endonuclease/exonuclease/phosphatase domain-containing protein</fullName>
    </recommendedName>
</protein>
<comment type="caution">
    <text evidence="2">The sequence shown here is derived from an EMBL/GenBank/DDBJ whole genome shotgun (WGS) entry which is preliminary data.</text>
</comment>
<sequence length="85" mass="9970">MEEVIRNEKSYKFIFGDFNAKLGKAAEEEYRIGRIGLEDRNENSNRLDGVVDALWKSSLHEERSSSEEMEIAQWRDSCEDPLYTH</sequence>
<reference evidence="2 3" key="1">
    <citation type="submission" date="2023-08" db="EMBL/GenBank/DDBJ databases">
        <title>A Necator americanus chromosomal reference genome.</title>
        <authorList>
            <person name="Ilik V."/>
            <person name="Petrzelkova K.J."/>
            <person name="Pardy F."/>
            <person name="Fuh T."/>
            <person name="Niatou-Singa F.S."/>
            <person name="Gouil Q."/>
            <person name="Baker L."/>
            <person name="Ritchie M.E."/>
            <person name="Jex A.R."/>
            <person name="Gazzola D."/>
            <person name="Li H."/>
            <person name="Toshio Fujiwara R."/>
            <person name="Zhan B."/>
            <person name="Aroian R.V."/>
            <person name="Pafco B."/>
            <person name="Schwarz E.M."/>
        </authorList>
    </citation>
    <scope>NUCLEOTIDE SEQUENCE [LARGE SCALE GENOMIC DNA]</scope>
    <source>
        <strain evidence="2 3">Aroian</strain>
        <tissue evidence="2">Whole animal</tissue>
    </source>
</reference>
<accession>A0ABR1BVL8</accession>
<dbReference type="Proteomes" id="UP001303046">
    <property type="component" value="Unassembled WGS sequence"/>
</dbReference>
<keyword evidence="3" id="KW-1185">Reference proteome</keyword>